<sequence>MKGLQQFVLTAYILVQPLSLALTPECSECPNASSSRRGSGISLHSKRRKFLQEVFLIGSSSILISPPVATAVETEKLKDYAYSKTWQGTSLEILQLEKAANLALTDDQSSTFPMGRWPDPILRRPASPVNVSSSTQQTAVRAIANALRRTARTSGAVGLAAQQCGVNVRMIFVDDPKILASKSNKALNQINNGGTFLLNPRIVARSSELDMQVWNEECLVLPPTFRATVLRDSSVSVEHETLDGNTKIIELSGELARCLQHELDHDRGILITDHVGLNDLESDDMRRIEREGHDRRQALAYSRFVAEPTSESSSSRSLLAKWSDRVVPPVNAADGESMAGVTMNRGSLRPIADAATNETASLACDEACMQERKRIIAERRAMMNQARSNTRRSDVFELSKQRAALYGTKYQGASCPPNVPCI</sequence>
<evidence type="ECO:0000256" key="2">
    <source>
        <dbReference type="ARBA" id="ARBA00012175"/>
    </source>
</evidence>
<dbReference type="PANTHER" id="PTHR10458:SF22">
    <property type="entry name" value="PEPTIDE DEFORMYLASE"/>
    <property type="match status" value="1"/>
</dbReference>
<dbReference type="HAMAP" id="MF_00163">
    <property type="entry name" value="Pep_deformylase"/>
    <property type="match status" value="1"/>
</dbReference>
<accession>A0AAD2G6G2</accession>
<dbReference type="PRINTS" id="PR01576">
    <property type="entry name" value="PDEFORMYLASE"/>
</dbReference>
<evidence type="ECO:0000256" key="3">
    <source>
        <dbReference type="RuleBase" id="RU362111"/>
    </source>
</evidence>
<keyword evidence="3" id="KW-0648">Protein biosynthesis</keyword>
<protein>
    <recommendedName>
        <fullName evidence="2 3">Peptide deformylase</fullName>
        <ecNumber evidence="2 3">3.5.1.88</ecNumber>
    </recommendedName>
</protein>
<comment type="catalytic activity">
    <reaction evidence="3">
        <text>N-terminal N-formyl-L-methionyl-[peptide] + H2O = N-terminal L-methionyl-[peptide] + formate</text>
        <dbReference type="Rhea" id="RHEA:24420"/>
        <dbReference type="Rhea" id="RHEA-COMP:10639"/>
        <dbReference type="Rhea" id="RHEA-COMP:10640"/>
        <dbReference type="ChEBI" id="CHEBI:15377"/>
        <dbReference type="ChEBI" id="CHEBI:15740"/>
        <dbReference type="ChEBI" id="CHEBI:49298"/>
        <dbReference type="ChEBI" id="CHEBI:64731"/>
        <dbReference type="EC" id="3.5.1.88"/>
    </reaction>
</comment>
<proteinExistence type="inferred from homology"/>
<comment type="caution">
    <text evidence="5">The sequence shown here is derived from an EMBL/GenBank/DDBJ whole genome shotgun (WGS) entry which is preliminary data.</text>
</comment>
<keyword evidence="3" id="KW-0479">Metal-binding</keyword>
<dbReference type="GO" id="GO:0046872">
    <property type="term" value="F:metal ion binding"/>
    <property type="evidence" value="ECO:0007669"/>
    <property type="project" value="UniProtKB-KW"/>
</dbReference>
<dbReference type="InterPro" id="IPR023635">
    <property type="entry name" value="Peptide_deformylase"/>
</dbReference>
<evidence type="ECO:0000313" key="6">
    <source>
        <dbReference type="Proteomes" id="UP001295423"/>
    </source>
</evidence>
<dbReference type="AlphaFoldDB" id="A0AAD2G6G2"/>
<dbReference type="EMBL" id="CAKOGP040002191">
    <property type="protein sequence ID" value="CAJ1964550.1"/>
    <property type="molecule type" value="Genomic_DNA"/>
</dbReference>
<reference evidence="5" key="1">
    <citation type="submission" date="2023-08" db="EMBL/GenBank/DDBJ databases">
        <authorList>
            <person name="Audoor S."/>
            <person name="Bilcke G."/>
        </authorList>
    </citation>
    <scope>NUCLEOTIDE SEQUENCE</scope>
</reference>
<comment type="similarity">
    <text evidence="1 3">Belongs to the polypeptide deformylase family.</text>
</comment>
<keyword evidence="3" id="KW-0378">Hydrolase</keyword>
<dbReference type="GO" id="GO:0006412">
    <property type="term" value="P:translation"/>
    <property type="evidence" value="ECO:0007669"/>
    <property type="project" value="UniProtKB-KW"/>
</dbReference>
<keyword evidence="4" id="KW-0732">Signal</keyword>
<comment type="function">
    <text evidence="3">Removes the formyl group from the N-terminal Met of newly synthesized proteins.</text>
</comment>
<dbReference type="SUPFAM" id="SSF56420">
    <property type="entry name" value="Peptide deformylase"/>
    <property type="match status" value="1"/>
</dbReference>
<feature type="signal peptide" evidence="4">
    <location>
        <begin position="1"/>
        <end position="21"/>
    </location>
</feature>
<evidence type="ECO:0000256" key="1">
    <source>
        <dbReference type="ARBA" id="ARBA00010759"/>
    </source>
</evidence>
<evidence type="ECO:0000313" key="5">
    <source>
        <dbReference type="EMBL" id="CAJ1964550.1"/>
    </source>
</evidence>
<evidence type="ECO:0000256" key="4">
    <source>
        <dbReference type="SAM" id="SignalP"/>
    </source>
</evidence>
<dbReference type="InterPro" id="IPR036821">
    <property type="entry name" value="Peptide_deformylase_sf"/>
</dbReference>
<dbReference type="EC" id="3.5.1.88" evidence="2 3"/>
<dbReference type="Proteomes" id="UP001295423">
    <property type="component" value="Unassembled WGS sequence"/>
</dbReference>
<feature type="chain" id="PRO_5042258423" description="Peptide deformylase" evidence="4">
    <location>
        <begin position="22"/>
        <end position="422"/>
    </location>
</feature>
<keyword evidence="6" id="KW-1185">Reference proteome</keyword>
<dbReference type="Gene3D" id="3.90.45.10">
    <property type="entry name" value="Peptide deformylase"/>
    <property type="match status" value="1"/>
</dbReference>
<gene>
    <name evidence="5" type="ORF">CYCCA115_LOCUS20685</name>
</gene>
<dbReference type="GO" id="GO:0042586">
    <property type="term" value="F:peptide deformylase activity"/>
    <property type="evidence" value="ECO:0007669"/>
    <property type="project" value="UniProtKB-EC"/>
</dbReference>
<name>A0AAD2G6G2_9STRA</name>
<dbReference type="PANTHER" id="PTHR10458">
    <property type="entry name" value="PEPTIDE DEFORMYLASE"/>
    <property type="match status" value="1"/>
</dbReference>
<dbReference type="Pfam" id="PF01327">
    <property type="entry name" value="Pep_deformylase"/>
    <property type="match status" value="1"/>
</dbReference>
<organism evidence="5 6">
    <name type="scientific">Cylindrotheca closterium</name>
    <dbReference type="NCBI Taxonomy" id="2856"/>
    <lineage>
        <taxon>Eukaryota</taxon>
        <taxon>Sar</taxon>
        <taxon>Stramenopiles</taxon>
        <taxon>Ochrophyta</taxon>
        <taxon>Bacillariophyta</taxon>
        <taxon>Bacillariophyceae</taxon>
        <taxon>Bacillariophycidae</taxon>
        <taxon>Bacillariales</taxon>
        <taxon>Bacillariaceae</taxon>
        <taxon>Cylindrotheca</taxon>
    </lineage>
</organism>